<evidence type="ECO:0000256" key="5">
    <source>
        <dbReference type="ARBA" id="ARBA00022651"/>
    </source>
</evidence>
<keyword evidence="8 11" id="KW-0119">Carbohydrate metabolism</keyword>
<feature type="chain" id="PRO_5041336114" description="Endo-1,4-beta-xylanase" evidence="13">
    <location>
        <begin position="18"/>
        <end position="224"/>
    </location>
</feature>
<dbReference type="GO" id="GO:0045493">
    <property type="term" value="P:xylan catabolic process"/>
    <property type="evidence" value="ECO:0007669"/>
    <property type="project" value="UniProtKB-UniRule"/>
</dbReference>
<gene>
    <name evidence="15" type="ORF">B0T14DRAFT_401449</name>
</gene>
<evidence type="ECO:0000256" key="10">
    <source>
        <dbReference type="ARBA" id="ARBA00023326"/>
    </source>
</evidence>
<evidence type="ECO:0000256" key="12">
    <source>
        <dbReference type="RuleBase" id="RU362015"/>
    </source>
</evidence>
<evidence type="ECO:0000313" key="16">
    <source>
        <dbReference type="Proteomes" id="UP001175000"/>
    </source>
</evidence>
<name>A0AA39WP36_9PEZI</name>
<comment type="pathway">
    <text evidence="2 11 12">Glycan degradation; xylan degradation.</text>
</comment>
<dbReference type="PANTHER" id="PTHR46828:SF2">
    <property type="entry name" value="ENDO-1,4-BETA-XYLANASE A-RELATED"/>
    <property type="match status" value="1"/>
</dbReference>
<evidence type="ECO:0000256" key="1">
    <source>
        <dbReference type="ARBA" id="ARBA00000681"/>
    </source>
</evidence>
<accession>A0AA39WP36</accession>
<dbReference type="Gene3D" id="2.60.120.180">
    <property type="match status" value="1"/>
</dbReference>
<keyword evidence="16" id="KW-1185">Reference proteome</keyword>
<dbReference type="AlphaFoldDB" id="A0AA39WP36"/>
<dbReference type="PROSITE" id="PS00776">
    <property type="entry name" value="GH11_1"/>
    <property type="match status" value="1"/>
</dbReference>
<evidence type="ECO:0000256" key="3">
    <source>
        <dbReference type="ARBA" id="ARBA00007792"/>
    </source>
</evidence>
<dbReference type="PROSITE" id="PS51761">
    <property type="entry name" value="GH11_3"/>
    <property type="match status" value="1"/>
</dbReference>
<dbReference type="EC" id="3.2.1.8" evidence="4 11"/>
<proteinExistence type="inferred from homology"/>
<evidence type="ECO:0000256" key="11">
    <source>
        <dbReference type="PROSITE-ProRule" id="PRU01097"/>
    </source>
</evidence>
<dbReference type="EMBL" id="JAULSU010000004">
    <property type="protein sequence ID" value="KAK0618986.1"/>
    <property type="molecule type" value="Genomic_DNA"/>
</dbReference>
<evidence type="ECO:0000256" key="8">
    <source>
        <dbReference type="ARBA" id="ARBA00023277"/>
    </source>
</evidence>
<keyword evidence="10 11" id="KW-0624">Polysaccharide degradation</keyword>
<dbReference type="InterPro" id="IPR001137">
    <property type="entry name" value="Glyco_hydro_11"/>
</dbReference>
<evidence type="ECO:0000256" key="7">
    <source>
        <dbReference type="ARBA" id="ARBA00022801"/>
    </source>
</evidence>
<evidence type="ECO:0000256" key="13">
    <source>
        <dbReference type="SAM" id="SignalP"/>
    </source>
</evidence>
<dbReference type="GO" id="GO:0031176">
    <property type="term" value="F:endo-1,4-beta-xylanase activity"/>
    <property type="evidence" value="ECO:0007669"/>
    <property type="project" value="UniProtKB-UniRule"/>
</dbReference>
<reference evidence="15" key="1">
    <citation type="submission" date="2023-06" db="EMBL/GenBank/DDBJ databases">
        <title>Genome-scale phylogeny and comparative genomics of the fungal order Sordariales.</title>
        <authorList>
            <consortium name="Lawrence Berkeley National Laboratory"/>
            <person name="Hensen N."/>
            <person name="Bonometti L."/>
            <person name="Westerberg I."/>
            <person name="Brannstrom I.O."/>
            <person name="Guillou S."/>
            <person name="Cros-Aarteil S."/>
            <person name="Calhoun S."/>
            <person name="Haridas S."/>
            <person name="Kuo A."/>
            <person name="Mondo S."/>
            <person name="Pangilinan J."/>
            <person name="Riley R."/>
            <person name="Labutti K."/>
            <person name="Andreopoulos B."/>
            <person name="Lipzen A."/>
            <person name="Chen C."/>
            <person name="Yanf M."/>
            <person name="Daum C."/>
            <person name="Ng V."/>
            <person name="Clum A."/>
            <person name="Steindorff A."/>
            <person name="Ohm R."/>
            <person name="Martin F."/>
            <person name="Silar P."/>
            <person name="Natvig D."/>
            <person name="Lalanne C."/>
            <person name="Gautier V."/>
            <person name="Ament-Velasquez S.L."/>
            <person name="Kruys A."/>
            <person name="Hutchinson M.I."/>
            <person name="Powell A.J."/>
            <person name="Barry K."/>
            <person name="Miller A.N."/>
            <person name="Grigoriev I.V."/>
            <person name="Debuchy R."/>
            <person name="Gladieux P."/>
            <person name="Thoren M.H."/>
            <person name="Johannesson H."/>
        </authorList>
    </citation>
    <scope>NUCLEOTIDE SEQUENCE</scope>
    <source>
        <strain evidence="15">CBS 606.72</strain>
    </source>
</reference>
<sequence length="224" mass="24456">MITLKTFLLATAATVLAAPLSPLEQPSPLSRRSKAPGTGTHSGFFYSFWSDGGGGPVSYDNGPGGSYSVTWKNCSNFVAGKGWTPGVQDRNVSFSAAEFSPQGNGYLSVYGWTRDPLIEYYVVENWGSFNPTGMFGGKGVRMEVDGGWYTLGVYRRTPIALGQQIATQVFSVRDERDRRSSGTVTLQRHFEAWEQGLEVEFGKMDYQIVAVEGYMSSGEAHVTV</sequence>
<evidence type="ECO:0000313" key="15">
    <source>
        <dbReference type="EMBL" id="KAK0618986.1"/>
    </source>
</evidence>
<dbReference type="Proteomes" id="UP001175000">
    <property type="component" value="Unassembled WGS sequence"/>
</dbReference>
<evidence type="ECO:0000256" key="9">
    <source>
        <dbReference type="ARBA" id="ARBA00023295"/>
    </source>
</evidence>
<feature type="domain" description="GH11" evidence="14">
    <location>
        <begin position="32"/>
        <end position="224"/>
    </location>
</feature>
<feature type="signal peptide" evidence="13">
    <location>
        <begin position="1"/>
        <end position="17"/>
    </location>
</feature>
<evidence type="ECO:0000256" key="2">
    <source>
        <dbReference type="ARBA" id="ARBA00004851"/>
    </source>
</evidence>
<comment type="caution">
    <text evidence="15">The sequence shown here is derived from an EMBL/GenBank/DDBJ whole genome shotgun (WGS) entry which is preliminary data.</text>
</comment>
<dbReference type="InterPro" id="IPR033123">
    <property type="entry name" value="GH11_dom"/>
</dbReference>
<dbReference type="InterPro" id="IPR018208">
    <property type="entry name" value="GH11_AS_1"/>
</dbReference>
<organism evidence="15 16">
    <name type="scientific">Immersiella caudata</name>
    <dbReference type="NCBI Taxonomy" id="314043"/>
    <lineage>
        <taxon>Eukaryota</taxon>
        <taxon>Fungi</taxon>
        <taxon>Dikarya</taxon>
        <taxon>Ascomycota</taxon>
        <taxon>Pezizomycotina</taxon>
        <taxon>Sordariomycetes</taxon>
        <taxon>Sordariomycetidae</taxon>
        <taxon>Sordariales</taxon>
        <taxon>Lasiosphaeriaceae</taxon>
        <taxon>Immersiella</taxon>
    </lineage>
</organism>
<dbReference type="InterPro" id="IPR013319">
    <property type="entry name" value="GH11/12"/>
</dbReference>
<keyword evidence="7 11" id="KW-0378">Hydrolase</keyword>
<keyword evidence="6 13" id="KW-0732">Signal</keyword>
<feature type="active site" description="Proton donor" evidence="11">
    <location>
        <position position="212"/>
    </location>
</feature>
<feature type="active site" description="Nucleophile" evidence="11">
    <location>
        <position position="119"/>
    </location>
</feature>
<comment type="similarity">
    <text evidence="3 11 12">Belongs to the glycosyl hydrolase 11 (cellulase G) family.</text>
</comment>
<keyword evidence="9 11" id="KW-0326">Glycosidase</keyword>
<protein>
    <recommendedName>
        <fullName evidence="4 11">Endo-1,4-beta-xylanase</fullName>
        <ecNumber evidence="4 11">3.2.1.8</ecNumber>
    </recommendedName>
</protein>
<keyword evidence="5 11" id="KW-0858">Xylan degradation</keyword>
<comment type="catalytic activity">
    <reaction evidence="1 11 12">
        <text>Endohydrolysis of (1-&gt;4)-beta-D-xylosidic linkages in xylans.</text>
        <dbReference type="EC" id="3.2.1.8"/>
    </reaction>
</comment>
<evidence type="ECO:0000256" key="4">
    <source>
        <dbReference type="ARBA" id="ARBA00012590"/>
    </source>
</evidence>
<dbReference type="PANTHER" id="PTHR46828">
    <property type="entry name" value="ENDO-1,4-BETA-XYLANASE A-RELATED"/>
    <property type="match status" value="1"/>
</dbReference>
<dbReference type="InterPro" id="IPR013320">
    <property type="entry name" value="ConA-like_dom_sf"/>
</dbReference>
<feature type="non-terminal residue" evidence="15">
    <location>
        <position position="224"/>
    </location>
</feature>
<dbReference type="PRINTS" id="PR00911">
    <property type="entry name" value="GLHYDRLASE11"/>
</dbReference>
<dbReference type="Pfam" id="PF00457">
    <property type="entry name" value="Glyco_hydro_11"/>
    <property type="match status" value="1"/>
</dbReference>
<dbReference type="SUPFAM" id="SSF49899">
    <property type="entry name" value="Concanavalin A-like lectins/glucanases"/>
    <property type="match status" value="1"/>
</dbReference>
<evidence type="ECO:0000259" key="14">
    <source>
        <dbReference type="PROSITE" id="PS51761"/>
    </source>
</evidence>
<evidence type="ECO:0000256" key="6">
    <source>
        <dbReference type="ARBA" id="ARBA00022729"/>
    </source>
</evidence>